<keyword evidence="2" id="KW-1185">Reference proteome</keyword>
<dbReference type="Proteomes" id="UP001183420">
    <property type="component" value="Unassembled WGS sequence"/>
</dbReference>
<evidence type="ECO:0000313" key="1">
    <source>
        <dbReference type="EMBL" id="MDT0321424.1"/>
    </source>
</evidence>
<name>A0ABU2LV11_9ACTN</name>
<reference evidence="2" key="1">
    <citation type="submission" date="2023-07" db="EMBL/GenBank/DDBJ databases">
        <title>30 novel species of actinomycetes from the DSMZ collection.</title>
        <authorList>
            <person name="Nouioui I."/>
        </authorList>
    </citation>
    <scope>NUCLEOTIDE SEQUENCE [LARGE SCALE GENOMIC DNA]</scope>
    <source>
        <strain evidence="2">DSM 44918</strain>
    </source>
</reference>
<organism evidence="1 2">
    <name type="scientific">Streptomyces millisiae</name>
    <dbReference type="NCBI Taxonomy" id="3075542"/>
    <lineage>
        <taxon>Bacteria</taxon>
        <taxon>Bacillati</taxon>
        <taxon>Actinomycetota</taxon>
        <taxon>Actinomycetes</taxon>
        <taxon>Kitasatosporales</taxon>
        <taxon>Streptomycetaceae</taxon>
        <taxon>Streptomyces</taxon>
    </lineage>
</organism>
<dbReference type="EMBL" id="JAVREM010000040">
    <property type="protein sequence ID" value="MDT0321424.1"/>
    <property type="molecule type" value="Genomic_DNA"/>
</dbReference>
<dbReference type="RefSeq" id="WP_311601641.1">
    <property type="nucleotide sequence ID" value="NZ_JAVREM010000040.1"/>
</dbReference>
<accession>A0ABU2LV11</accession>
<sequence length="393" mass="40194">MTTELPPAWGALYVLCLPTQDAARAAASDLAGRGHRLTAVRSIGELHVHAEPALAGWWQVLSLAVITGYHRAALEPVLRAERIGVAGVARSLGGFAQGGTEGYAATLELAFVREGLAQEAPGAELPVPDPLPVDPPRPAAAPPWPGLDLGEPAAVVGAVVDVAQRMHGDDPEPPGPVAWLLSEKFAVADPYQHTGALLGDLADAVAHQGTCTPDTADTVPFLAELALDDGIPAGSRAILLGDLLRLATGSAAAAVAMADQIAALGGVWREPAAASRTRQAITRVLPRLLATWERQPPALRLALAALAAACDGQEPVPVLGALPAPEGTDRADAVALIQALVANDGVGSALARLAWLPSVVERAASPHAAARLVALAILPEIVMDDIGQAVTGL</sequence>
<gene>
    <name evidence="1" type="ORF">RNC47_24140</name>
</gene>
<proteinExistence type="predicted"/>
<comment type="caution">
    <text evidence="1">The sequence shown here is derived from an EMBL/GenBank/DDBJ whole genome shotgun (WGS) entry which is preliminary data.</text>
</comment>
<evidence type="ECO:0000313" key="2">
    <source>
        <dbReference type="Proteomes" id="UP001183420"/>
    </source>
</evidence>
<protein>
    <submittedName>
        <fullName evidence="1">Uncharacterized protein</fullName>
    </submittedName>
</protein>